<protein>
    <submittedName>
        <fullName evidence="2">Polysaccharide pyruvyl transferase family protein</fullName>
    </submittedName>
</protein>
<keyword evidence="2" id="KW-0808">Transferase</keyword>
<dbReference type="Proteomes" id="UP000693972">
    <property type="component" value="Unassembled WGS sequence"/>
</dbReference>
<evidence type="ECO:0000313" key="2">
    <source>
        <dbReference type="EMBL" id="QXL88984.1"/>
    </source>
</evidence>
<organism evidence="2">
    <name type="scientific">Gymnodinialimonas phycosphaerae</name>
    <dbReference type="NCBI Taxonomy" id="2841589"/>
    <lineage>
        <taxon>Bacteria</taxon>
        <taxon>Pseudomonadati</taxon>
        <taxon>Pseudomonadota</taxon>
        <taxon>Alphaproteobacteria</taxon>
        <taxon>Rhodobacterales</taxon>
        <taxon>Paracoccaceae</taxon>
        <taxon>Gymnodinialimonas</taxon>
    </lineage>
</organism>
<accession>A0A975TYG7</accession>
<dbReference type="GO" id="GO:0016740">
    <property type="term" value="F:transferase activity"/>
    <property type="evidence" value="ECO:0007669"/>
    <property type="project" value="UniProtKB-KW"/>
</dbReference>
<keyword evidence="3" id="KW-1185">Reference proteome</keyword>
<sequence>MTAPIRLYYWPAPNFGDALSHLIVAHVSGREVVNVRPKQAELFALGSLMHVISKHWTERARGDGPFLWGTGLLNPFYRKDFLENVQVRLLRGPISAAFLRLKMNEFGDPGLLADAVIGPVPERHDRVAIIPHHSQMEDPRFVDMVEADPALHLIDSRLDPVTVCREIASSAHVFSASLHGLIVADAYDIANTWMNPDTQGRLKYHDYAASIGRDMIAPVEIDDVPRAARAAKDTPFPYAEGIARCRESLLKHFPAELRAGVNTSQ</sequence>
<proteinExistence type="predicted"/>
<dbReference type="RefSeq" id="WP_257892043.1">
    <property type="nucleotide sequence ID" value="NZ_JAIMBW010000001.1"/>
</dbReference>
<evidence type="ECO:0000313" key="1">
    <source>
        <dbReference type="EMBL" id="MBY4892231.1"/>
    </source>
</evidence>
<gene>
    <name evidence="1" type="ORF">KUL25_05575</name>
    <name evidence="2" type="ORF">KUL25_05580</name>
</gene>
<reference evidence="2 3" key="1">
    <citation type="submission" date="2021-07" db="EMBL/GenBank/DDBJ databases">
        <title>Karlodiniumbacter phycospheric gen. nov., sp. nov., a phycosphere bacterium isolated from karlodinium veneficum.</title>
        <authorList>
            <person name="Peng Y."/>
            <person name="Jiang L."/>
            <person name="Lee J."/>
        </authorList>
    </citation>
    <scope>NUCLEOTIDE SEQUENCE</scope>
    <source>
        <strain evidence="2 3">N5</strain>
    </source>
</reference>
<name>A0A975TYG7_9RHOB</name>
<dbReference type="AlphaFoldDB" id="A0A975TYG7"/>
<dbReference type="EMBL" id="CP078073">
    <property type="protein sequence ID" value="QXL88984.1"/>
    <property type="molecule type" value="Genomic_DNA"/>
</dbReference>
<dbReference type="EMBL" id="JAIMBW010000001">
    <property type="protein sequence ID" value="MBY4892231.1"/>
    <property type="molecule type" value="Genomic_DNA"/>
</dbReference>
<evidence type="ECO:0000313" key="3">
    <source>
        <dbReference type="Proteomes" id="UP000693972"/>
    </source>
</evidence>